<name>A0A0D0D3V6_9AGAM</name>
<organism evidence="3 4">
    <name type="scientific">Paxillus rubicundulus Ve08.2h10</name>
    <dbReference type="NCBI Taxonomy" id="930991"/>
    <lineage>
        <taxon>Eukaryota</taxon>
        <taxon>Fungi</taxon>
        <taxon>Dikarya</taxon>
        <taxon>Basidiomycota</taxon>
        <taxon>Agaricomycotina</taxon>
        <taxon>Agaricomycetes</taxon>
        <taxon>Agaricomycetidae</taxon>
        <taxon>Boletales</taxon>
        <taxon>Paxilineae</taxon>
        <taxon>Paxillaceae</taxon>
        <taxon>Paxillus</taxon>
    </lineage>
</organism>
<evidence type="ECO:0000313" key="3">
    <source>
        <dbReference type="EMBL" id="KIK78256.1"/>
    </source>
</evidence>
<dbReference type="InterPro" id="IPR012337">
    <property type="entry name" value="RNaseH-like_sf"/>
</dbReference>
<keyword evidence="1" id="KW-0694">RNA-binding</keyword>
<dbReference type="EMBL" id="KN826650">
    <property type="protein sequence ID" value="KIK78256.1"/>
    <property type="molecule type" value="Genomic_DNA"/>
</dbReference>
<reference evidence="3 4" key="1">
    <citation type="submission" date="2014-04" db="EMBL/GenBank/DDBJ databases">
        <authorList>
            <consortium name="DOE Joint Genome Institute"/>
            <person name="Kuo A."/>
            <person name="Kohler A."/>
            <person name="Jargeat P."/>
            <person name="Nagy L.G."/>
            <person name="Floudas D."/>
            <person name="Copeland A."/>
            <person name="Barry K.W."/>
            <person name="Cichocki N."/>
            <person name="Veneault-Fourrey C."/>
            <person name="LaButti K."/>
            <person name="Lindquist E.A."/>
            <person name="Lipzen A."/>
            <person name="Lundell T."/>
            <person name="Morin E."/>
            <person name="Murat C."/>
            <person name="Sun H."/>
            <person name="Tunlid A."/>
            <person name="Henrissat B."/>
            <person name="Grigoriev I.V."/>
            <person name="Hibbett D.S."/>
            <person name="Martin F."/>
            <person name="Nordberg H.P."/>
            <person name="Cantor M.N."/>
            <person name="Hua S.X."/>
        </authorList>
    </citation>
    <scope>NUCLEOTIDE SEQUENCE [LARGE SCALE GENOMIC DNA]</scope>
    <source>
        <strain evidence="3 4">Ve08.2h10</strain>
    </source>
</reference>
<protein>
    <recommendedName>
        <fullName evidence="2">Integrase catalytic domain-containing protein</fullName>
    </recommendedName>
</protein>
<dbReference type="Gene3D" id="3.30.420.10">
    <property type="entry name" value="Ribonuclease H-like superfamily/Ribonuclease H"/>
    <property type="match status" value="1"/>
</dbReference>
<dbReference type="Proteomes" id="UP000054538">
    <property type="component" value="Unassembled WGS sequence"/>
</dbReference>
<gene>
    <name evidence="3" type="ORF">PAXRUDRAFT_107455</name>
</gene>
<dbReference type="InterPro" id="IPR001584">
    <property type="entry name" value="Integrase_cat-core"/>
</dbReference>
<accession>A0A0D0D3V6</accession>
<dbReference type="InParanoid" id="A0A0D0D3V6"/>
<dbReference type="PROSITE" id="PS50994">
    <property type="entry name" value="INTEGRASE"/>
    <property type="match status" value="1"/>
</dbReference>
<feature type="domain" description="Integrase catalytic" evidence="2">
    <location>
        <begin position="1"/>
        <end position="71"/>
    </location>
</feature>
<sequence length="71" mass="7956">LDIINDFSSYCWAIPTGSKVDVYHSDNGELKSEAMCDWLLTQGTQQQFTVPNTSAQNGRVEHLHRTLMGKA</sequence>
<evidence type="ECO:0000313" key="4">
    <source>
        <dbReference type="Proteomes" id="UP000054538"/>
    </source>
</evidence>
<feature type="non-terminal residue" evidence="3">
    <location>
        <position position="1"/>
    </location>
</feature>
<dbReference type="AlphaFoldDB" id="A0A0D0D3V6"/>
<dbReference type="OrthoDB" id="2667522at2759"/>
<feature type="non-terminal residue" evidence="3">
    <location>
        <position position="71"/>
    </location>
</feature>
<dbReference type="SUPFAM" id="SSF53098">
    <property type="entry name" value="Ribonuclease H-like"/>
    <property type="match status" value="1"/>
</dbReference>
<proteinExistence type="predicted"/>
<dbReference type="InterPro" id="IPR036397">
    <property type="entry name" value="RNaseH_sf"/>
</dbReference>
<reference evidence="4" key="2">
    <citation type="submission" date="2015-01" db="EMBL/GenBank/DDBJ databases">
        <title>Evolutionary Origins and Diversification of the Mycorrhizal Mutualists.</title>
        <authorList>
            <consortium name="DOE Joint Genome Institute"/>
            <consortium name="Mycorrhizal Genomics Consortium"/>
            <person name="Kohler A."/>
            <person name="Kuo A."/>
            <person name="Nagy L.G."/>
            <person name="Floudas D."/>
            <person name="Copeland A."/>
            <person name="Barry K.W."/>
            <person name="Cichocki N."/>
            <person name="Veneault-Fourrey C."/>
            <person name="LaButti K."/>
            <person name="Lindquist E.A."/>
            <person name="Lipzen A."/>
            <person name="Lundell T."/>
            <person name="Morin E."/>
            <person name="Murat C."/>
            <person name="Riley R."/>
            <person name="Ohm R."/>
            <person name="Sun H."/>
            <person name="Tunlid A."/>
            <person name="Henrissat B."/>
            <person name="Grigoriev I.V."/>
            <person name="Hibbett D.S."/>
            <person name="Martin F."/>
        </authorList>
    </citation>
    <scope>NUCLEOTIDE SEQUENCE [LARGE SCALE GENOMIC DNA]</scope>
    <source>
        <strain evidence="4">Ve08.2h10</strain>
    </source>
</reference>
<dbReference type="GO" id="GO:0003723">
    <property type="term" value="F:RNA binding"/>
    <property type="evidence" value="ECO:0007669"/>
    <property type="project" value="UniProtKB-KW"/>
</dbReference>
<dbReference type="GO" id="GO:0015074">
    <property type="term" value="P:DNA integration"/>
    <property type="evidence" value="ECO:0007669"/>
    <property type="project" value="InterPro"/>
</dbReference>
<dbReference type="GO" id="GO:0005634">
    <property type="term" value="C:nucleus"/>
    <property type="evidence" value="ECO:0007669"/>
    <property type="project" value="UniProtKB-ARBA"/>
</dbReference>
<evidence type="ECO:0000259" key="2">
    <source>
        <dbReference type="PROSITE" id="PS50994"/>
    </source>
</evidence>
<keyword evidence="4" id="KW-1185">Reference proteome</keyword>
<evidence type="ECO:0000256" key="1">
    <source>
        <dbReference type="ARBA" id="ARBA00022884"/>
    </source>
</evidence>
<dbReference type="HOGENOM" id="CLU_200849_0_0_1"/>